<evidence type="ECO:0000313" key="5">
    <source>
        <dbReference type="Proteomes" id="UP001215143"/>
    </source>
</evidence>
<accession>A0ABY7W5P1</accession>
<dbReference type="PROSITE" id="PS00012">
    <property type="entry name" value="PHOSPHOPANTETHEINE"/>
    <property type="match status" value="1"/>
</dbReference>
<dbReference type="SUPFAM" id="SSF47336">
    <property type="entry name" value="ACP-like"/>
    <property type="match status" value="1"/>
</dbReference>
<name>A0ABY7W5P1_9BACI</name>
<dbReference type="EMBL" id="CP117834">
    <property type="protein sequence ID" value="WDF02040.1"/>
    <property type="molecule type" value="Genomic_DNA"/>
</dbReference>
<dbReference type="InterPro" id="IPR006162">
    <property type="entry name" value="Ppantetheine_attach_site"/>
</dbReference>
<dbReference type="Gene3D" id="1.10.1200.10">
    <property type="entry name" value="ACP-like"/>
    <property type="match status" value="1"/>
</dbReference>
<dbReference type="InterPro" id="IPR009081">
    <property type="entry name" value="PP-bd_ACP"/>
</dbReference>
<dbReference type="Pfam" id="PF00550">
    <property type="entry name" value="PP-binding"/>
    <property type="match status" value="1"/>
</dbReference>
<keyword evidence="2" id="KW-0597">Phosphoprotein</keyword>
<evidence type="ECO:0000259" key="3">
    <source>
        <dbReference type="Pfam" id="PF00550"/>
    </source>
</evidence>
<proteinExistence type="predicted"/>
<organism evidence="4 5">
    <name type="scientific">Shouchella hunanensis</name>
    <dbReference type="NCBI Taxonomy" id="766894"/>
    <lineage>
        <taxon>Bacteria</taxon>
        <taxon>Bacillati</taxon>
        <taxon>Bacillota</taxon>
        <taxon>Bacilli</taxon>
        <taxon>Bacillales</taxon>
        <taxon>Bacillaceae</taxon>
        <taxon>Shouchella</taxon>
    </lineage>
</organism>
<dbReference type="InterPro" id="IPR036736">
    <property type="entry name" value="ACP-like_sf"/>
</dbReference>
<feature type="domain" description="Carrier" evidence="3">
    <location>
        <begin position="25"/>
        <end position="59"/>
    </location>
</feature>
<dbReference type="RefSeq" id="WP_274271776.1">
    <property type="nucleotide sequence ID" value="NZ_CP117834.1"/>
</dbReference>
<protein>
    <submittedName>
        <fullName evidence="4">Acyl carrier protein</fullName>
    </submittedName>
</protein>
<evidence type="ECO:0000256" key="1">
    <source>
        <dbReference type="ARBA" id="ARBA00022450"/>
    </source>
</evidence>
<keyword evidence="1" id="KW-0596">Phosphopantetheine</keyword>
<evidence type="ECO:0000256" key="2">
    <source>
        <dbReference type="ARBA" id="ARBA00022553"/>
    </source>
</evidence>
<gene>
    <name evidence="4" type="ORF">PQ477_10945</name>
</gene>
<sequence>MMKFEDVINVMKNDEAMSKVVNQATLKDSLSSIGLDSLDVMMLAHELGEGFGMELELNTQNSIDDILNIANDKLNSIKKNKGV</sequence>
<keyword evidence="5" id="KW-1185">Reference proteome</keyword>
<reference evidence="4 5" key="1">
    <citation type="submission" date="2023-02" db="EMBL/GenBank/DDBJ databases">
        <authorList>
            <person name="Liu G."/>
        </authorList>
    </citation>
    <scope>NUCLEOTIDE SEQUENCE [LARGE SCALE GENOMIC DNA]</scope>
    <source>
        <strain evidence="4 5">DSM 23008</strain>
    </source>
</reference>
<evidence type="ECO:0000313" key="4">
    <source>
        <dbReference type="EMBL" id="WDF02040.1"/>
    </source>
</evidence>
<dbReference type="Proteomes" id="UP001215143">
    <property type="component" value="Chromosome"/>
</dbReference>